<dbReference type="Proteomes" id="UP001162060">
    <property type="component" value="Unassembled WGS sequence"/>
</dbReference>
<gene>
    <name evidence="3" type="ORF">PM001_LOCUS10008</name>
</gene>
<sequence length="179" mass="20200">MVINVADVDNALVEGVESFEQYLEDQELSCDKLKKGFLLLTKARMLLPPHALSENSYHEEFEASSVVTLDSHGKWRVQDAMEGDRQKVDEKSEDVTVLRHRRARGSYQDEDRGREMSKKHTGSDSDTLLWFSSLPPSDLRQAKQQFSSGLQALLVAAASARNVQKAVRDVVTNSNELHR</sequence>
<name>A0AAV1TTY4_9STRA</name>
<evidence type="ECO:0000256" key="2">
    <source>
        <dbReference type="SAM" id="MobiDB-lite"/>
    </source>
</evidence>
<comment type="caution">
    <text evidence="3">The sequence shown here is derived from an EMBL/GenBank/DDBJ whole genome shotgun (WGS) entry which is preliminary data.</text>
</comment>
<feature type="region of interest" description="Disordered" evidence="2">
    <location>
        <begin position="103"/>
        <end position="124"/>
    </location>
</feature>
<accession>A0AAV1TTY4</accession>
<dbReference type="Pfam" id="PF21730">
    <property type="entry name" value="Vma22_CCDC115"/>
    <property type="match status" value="1"/>
</dbReference>
<proteinExistence type="predicted"/>
<dbReference type="EMBL" id="CAKLBY020000078">
    <property type="protein sequence ID" value="CAK7924858.1"/>
    <property type="molecule type" value="Genomic_DNA"/>
</dbReference>
<evidence type="ECO:0000256" key="1">
    <source>
        <dbReference type="ARBA" id="ARBA00093634"/>
    </source>
</evidence>
<reference evidence="3" key="1">
    <citation type="submission" date="2024-01" db="EMBL/GenBank/DDBJ databases">
        <authorList>
            <person name="Webb A."/>
        </authorList>
    </citation>
    <scope>NUCLEOTIDE SEQUENCE</scope>
    <source>
        <strain evidence="3">Pm1</strain>
    </source>
</reference>
<dbReference type="GO" id="GO:0051082">
    <property type="term" value="F:unfolded protein binding"/>
    <property type="evidence" value="ECO:0007669"/>
    <property type="project" value="TreeGrafter"/>
</dbReference>
<organism evidence="3 4">
    <name type="scientific">Peronospora matthiolae</name>
    <dbReference type="NCBI Taxonomy" id="2874970"/>
    <lineage>
        <taxon>Eukaryota</taxon>
        <taxon>Sar</taxon>
        <taxon>Stramenopiles</taxon>
        <taxon>Oomycota</taxon>
        <taxon>Peronosporomycetes</taxon>
        <taxon>Peronosporales</taxon>
        <taxon>Peronosporaceae</taxon>
        <taxon>Peronospora</taxon>
    </lineage>
</organism>
<evidence type="ECO:0000313" key="4">
    <source>
        <dbReference type="Proteomes" id="UP001162060"/>
    </source>
</evidence>
<feature type="compositionally biased region" description="Basic and acidic residues" evidence="2">
    <location>
        <begin position="107"/>
        <end position="123"/>
    </location>
</feature>
<dbReference type="PANTHER" id="PTHR31996">
    <property type="entry name" value="COILED-COIL DOMAIN-CONTAINING PROTEIN 115"/>
    <property type="match status" value="1"/>
</dbReference>
<dbReference type="GO" id="GO:0070072">
    <property type="term" value="P:vacuolar proton-transporting V-type ATPase complex assembly"/>
    <property type="evidence" value="ECO:0007669"/>
    <property type="project" value="InterPro"/>
</dbReference>
<dbReference type="InterPro" id="IPR040357">
    <property type="entry name" value="Vma22/CCDC115"/>
</dbReference>
<evidence type="ECO:0000313" key="3">
    <source>
        <dbReference type="EMBL" id="CAK7924858.1"/>
    </source>
</evidence>
<dbReference type="PANTHER" id="PTHR31996:SF2">
    <property type="entry name" value="COILED-COIL DOMAIN-CONTAINING PROTEIN 115"/>
    <property type="match status" value="1"/>
</dbReference>
<protein>
    <recommendedName>
        <fullName evidence="1">Vacuolar ATPase assembly protein VMA22</fullName>
    </recommendedName>
</protein>
<dbReference type="AlphaFoldDB" id="A0AAV1TTY4"/>